<evidence type="ECO:0000313" key="2">
    <source>
        <dbReference type="Proteomes" id="UP001526246"/>
    </source>
</evidence>
<comment type="caution">
    <text evidence="1">The sequence shown here is derived from an EMBL/GenBank/DDBJ whole genome shotgun (WGS) entry which is preliminary data.</text>
</comment>
<gene>
    <name evidence="1" type="ORF">OMW55_12485</name>
</gene>
<reference evidence="1 2" key="1">
    <citation type="submission" date="2022-10" db="EMBL/GenBank/DDBJ databases">
        <title>Sphingomonas sp.</title>
        <authorList>
            <person name="Jin C."/>
        </authorList>
    </citation>
    <scope>NUCLEOTIDE SEQUENCE [LARGE SCALE GENOMIC DNA]</scope>
    <source>
        <strain evidence="1 2">BN140010</strain>
    </source>
</reference>
<keyword evidence="2" id="KW-1185">Reference proteome</keyword>
<evidence type="ECO:0000313" key="1">
    <source>
        <dbReference type="EMBL" id="MCW3798624.1"/>
    </source>
</evidence>
<dbReference type="EMBL" id="JAPDOB010000002">
    <property type="protein sequence ID" value="MCW3798624.1"/>
    <property type="molecule type" value="Genomic_DNA"/>
</dbReference>
<dbReference type="Proteomes" id="UP001526246">
    <property type="component" value="Unassembled WGS sequence"/>
</dbReference>
<dbReference type="RefSeq" id="WP_264883557.1">
    <property type="nucleotide sequence ID" value="NZ_JAPDOB010000002.1"/>
</dbReference>
<proteinExistence type="predicted"/>
<name>A0ABT3JHS0_9SPHN</name>
<protein>
    <submittedName>
        <fullName evidence="1">Phage tail assembly chaperone</fullName>
    </submittedName>
</protein>
<accession>A0ABT3JHS0</accession>
<sequence length="64" mass="7106">MSFTAGAQRCWRAASLLLNWRPEEFWRATPAELAQSLPAQDAAAVGMSVEEFTSLRSLHPDLES</sequence>
<dbReference type="Pfam" id="PF09550">
    <property type="entry name" value="Phage_TAC_6"/>
    <property type="match status" value="1"/>
</dbReference>
<organism evidence="1 2">
    <name type="scientific">Sphingomonas arvum</name>
    <dbReference type="NCBI Taxonomy" id="2992113"/>
    <lineage>
        <taxon>Bacteria</taxon>
        <taxon>Pseudomonadati</taxon>
        <taxon>Pseudomonadota</taxon>
        <taxon>Alphaproteobacteria</taxon>
        <taxon>Sphingomonadales</taxon>
        <taxon>Sphingomonadaceae</taxon>
        <taxon>Sphingomonas</taxon>
    </lineage>
</organism>
<dbReference type="InterPro" id="IPR019056">
    <property type="entry name" value="Phage_TAC_6"/>
</dbReference>